<evidence type="ECO:0000313" key="3">
    <source>
        <dbReference type="Proteomes" id="UP000244173"/>
    </source>
</evidence>
<dbReference type="STRING" id="1122240.GCA_000620105_03726"/>
<feature type="compositionally biased region" description="Basic and acidic residues" evidence="1">
    <location>
        <begin position="54"/>
        <end position="65"/>
    </location>
</feature>
<name>A0A2S0P6U2_9NEIS</name>
<dbReference type="Proteomes" id="UP000244173">
    <property type="component" value="Chromosome"/>
</dbReference>
<dbReference type="KEGG" id="maer:DAI18_02575"/>
<gene>
    <name evidence="2" type="ORF">DAI18_02575</name>
</gene>
<evidence type="ECO:0000256" key="1">
    <source>
        <dbReference type="SAM" id="MobiDB-lite"/>
    </source>
</evidence>
<keyword evidence="3" id="KW-1185">Reference proteome</keyword>
<feature type="compositionally biased region" description="Basic and acidic residues" evidence="1">
    <location>
        <begin position="74"/>
        <end position="84"/>
    </location>
</feature>
<accession>A0A2S0P6U2</accession>
<evidence type="ECO:0000313" key="2">
    <source>
        <dbReference type="EMBL" id="AVY93051.1"/>
    </source>
</evidence>
<dbReference type="AlphaFoldDB" id="A0A2S0P6U2"/>
<sequence length="101" mass="11893">MFYSLLSIGALISTMTRAAPPSDRGQQVEPWREHRERRLQQALENGDVTQAQAERARRQWEERRSSRSQPRDPGSAREPVRPIRQDWAPDAPQGWRNDRRF</sequence>
<proteinExistence type="predicted"/>
<reference evidence="2 3" key="1">
    <citation type="submission" date="2018-04" db="EMBL/GenBank/DDBJ databases">
        <title>Denitrifier Microvirgula.</title>
        <authorList>
            <person name="Anderson E."/>
            <person name="Jang J."/>
            <person name="Ishii S."/>
        </authorList>
    </citation>
    <scope>NUCLEOTIDE SEQUENCE [LARGE SCALE GENOMIC DNA]</scope>
    <source>
        <strain evidence="2 3">BE2.4</strain>
    </source>
</reference>
<feature type="compositionally biased region" description="Basic and acidic residues" evidence="1">
    <location>
        <begin position="30"/>
        <end position="39"/>
    </location>
</feature>
<protein>
    <submittedName>
        <fullName evidence="2">Uncharacterized protein</fullName>
    </submittedName>
</protein>
<dbReference type="EMBL" id="CP028519">
    <property type="protein sequence ID" value="AVY93051.1"/>
    <property type="molecule type" value="Genomic_DNA"/>
</dbReference>
<feature type="region of interest" description="Disordered" evidence="1">
    <location>
        <begin position="13"/>
        <end position="101"/>
    </location>
</feature>
<organism evidence="2 3">
    <name type="scientific">Microvirgula aerodenitrificans</name>
    <dbReference type="NCBI Taxonomy" id="57480"/>
    <lineage>
        <taxon>Bacteria</taxon>
        <taxon>Pseudomonadati</taxon>
        <taxon>Pseudomonadota</taxon>
        <taxon>Betaproteobacteria</taxon>
        <taxon>Neisseriales</taxon>
        <taxon>Aquaspirillaceae</taxon>
        <taxon>Microvirgula</taxon>
    </lineage>
</organism>